<evidence type="ECO:0000256" key="1">
    <source>
        <dbReference type="ARBA" id="ARBA00001968"/>
    </source>
</evidence>
<name>A0A226DDH7_FOLCA</name>
<dbReference type="AlphaFoldDB" id="A0A226DDH7"/>
<sequence>MPREQLILEHKSRLADSLCGDSAEPRAIVLMDATVIPIEKSSNYSAGRKSFSQQKMCRAIKMMVLCAADGYILQVIGPTFANQKNNDEGIFEAMTTEGNELYDPGFQPYFERNDCVVWDRGFRKVVTRAERMGFDVKMPALKPRNVRQLSVEEANRTRAITMIRWPVEGIFGRIKQVFKRCDGRLKNTQIPSFGNIFRICCALTNAYFPPIRRENDNELYIAQQVIQRTERSNIFFQYLQDNNMINRRVIWRPLNAAALETMPENGPLNIDIDEVLTDFPQLNMDDLRDITLGTYQLKLSPSYTAEHVEEDGKYMIFYNIQDRGILQVRLQSRHSNAKEYKLFIRYDPSEDHVESIKGWYYDCPSGARNVGYCAHIASVLWYLGLARHQGEIPVPARGVFHSVLDSANGPEQNSDSDINESDDDEIRADADTESESDST</sequence>
<evidence type="ECO:0000313" key="6">
    <source>
        <dbReference type="Proteomes" id="UP000198287"/>
    </source>
</evidence>
<dbReference type="OrthoDB" id="6765180at2759"/>
<dbReference type="GO" id="GO:0046872">
    <property type="term" value="F:metal ion binding"/>
    <property type="evidence" value="ECO:0007669"/>
    <property type="project" value="UniProtKB-KW"/>
</dbReference>
<protein>
    <recommendedName>
        <fullName evidence="4">DDE Tnp4 domain-containing protein</fullName>
    </recommendedName>
</protein>
<comment type="cofactor">
    <cofactor evidence="1">
        <name>a divalent metal cation</name>
        <dbReference type="ChEBI" id="CHEBI:60240"/>
    </cofactor>
</comment>
<accession>A0A226DDH7</accession>
<dbReference type="PANTHER" id="PTHR23080">
    <property type="entry name" value="THAP DOMAIN PROTEIN"/>
    <property type="match status" value="1"/>
</dbReference>
<feature type="compositionally biased region" description="Acidic residues" evidence="3">
    <location>
        <begin position="417"/>
        <end position="439"/>
    </location>
</feature>
<feature type="domain" description="DDE Tnp4" evidence="4">
    <location>
        <begin position="31"/>
        <end position="205"/>
    </location>
</feature>
<dbReference type="Pfam" id="PF13359">
    <property type="entry name" value="DDE_Tnp_4"/>
    <property type="match status" value="1"/>
</dbReference>
<dbReference type="InterPro" id="IPR027806">
    <property type="entry name" value="HARBI1_dom"/>
</dbReference>
<dbReference type="EMBL" id="LNIX01000023">
    <property type="protein sequence ID" value="OXA43249.1"/>
    <property type="molecule type" value="Genomic_DNA"/>
</dbReference>
<comment type="caution">
    <text evidence="5">The sequence shown here is derived from an EMBL/GenBank/DDBJ whole genome shotgun (WGS) entry which is preliminary data.</text>
</comment>
<evidence type="ECO:0000256" key="3">
    <source>
        <dbReference type="SAM" id="MobiDB-lite"/>
    </source>
</evidence>
<dbReference type="OMA" id="PIRREND"/>
<feature type="region of interest" description="Disordered" evidence="3">
    <location>
        <begin position="405"/>
        <end position="439"/>
    </location>
</feature>
<evidence type="ECO:0000259" key="4">
    <source>
        <dbReference type="Pfam" id="PF13359"/>
    </source>
</evidence>
<keyword evidence="2" id="KW-0479">Metal-binding</keyword>
<proteinExistence type="predicted"/>
<dbReference type="Proteomes" id="UP000198287">
    <property type="component" value="Unassembled WGS sequence"/>
</dbReference>
<evidence type="ECO:0000256" key="2">
    <source>
        <dbReference type="ARBA" id="ARBA00022723"/>
    </source>
</evidence>
<organism evidence="5 6">
    <name type="scientific">Folsomia candida</name>
    <name type="common">Springtail</name>
    <dbReference type="NCBI Taxonomy" id="158441"/>
    <lineage>
        <taxon>Eukaryota</taxon>
        <taxon>Metazoa</taxon>
        <taxon>Ecdysozoa</taxon>
        <taxon>Arthropoda</taxon>
        <taxon>Hexapoda</taxon>
        <taxon>Collembola</taxon>
        <taxon>Entomobryomorpha</taxon>
        <taxon>Isotomoidea</taxon>
        <taxon>Isotomidae</taxon>
        <taxon>Proisotominae</taxon>
        <taxon>Folsomia</taxon>
    </lineage>
</organism>
<keyword evidence="6" id="KW-1185">Reference proteome</keyword>
<reference evidence="5 6" key="1">
    <citation type="submission" date="2015-12" db="EMBL/GenBank/DDBJ databases">
        <title>The genome of Folsomia candida.</title>
        <authorList>
            <person name="Faddeeva A."/>
            <person name="Derks M.F."/>
            <person name="Anvar Y."/>
            <person name="Smit S."/>
            <person name="Van Straalen N."/>
            <person name="Roelofs D."/>
        </authorList>
    </citation>
    <scope>NUCLEOTIDE SEQUENCE [LARGE SCALE GENOMIC DNA]</scope>
    <source>
        <strain evidence="5 6">VU population</strain>
        <tissue evidence="5">Whole body</tissue>
    </source>
</reference>
<evidence type="ECO:0000313" key="5">
    <source>
        <dbReference type="EMBL" id="OXA43249.1"/>
    </source>
</evidence>
<gene>
    <name evidence="5" type="ORF">Fcan01_22199</name>
</gene>